<gene>
    <name evidence="4" type="ORF">FB556_2121</name>
</gene>
<dbReference type="InterPro" id="IPR036721">
    <property type="entry name" value="RCK_C_sf"/>
</dbReference>
<organism evidence="4 5">
    <name type="scientific">Enteractinococcus coprophilus</name>
    <dbReference type="NCBI Taxonomy" id="1027633"/>
    <lineage>
        <taxon>Bacteria</taxon>
        <taxon>Bacillati</taxon>
        <taxon>Actinomycetota</taxon>
        <taxon>Actinomycetes</taxon>
        <taxon>Micrococcales</taxon>
        <taxon>Micrococcaceae</taxon>
    </lineage>
</organism>
<dbReference type="GO" id="GO:0006813">
    <property type="term" value="P:potassium ion transport"/>
    <property type="evidence" value="ECO:0007669"/>
    <property type="project" value="InterPro"/>
</dbReference>
<evidence type="ECO:0000259" key="3">
    <source>
        <dbReference type="PROSITE" id="PS51201"/>
    </source>
</evidence>
<evidence type="ECO:0000313" key="5">
    <source>
        <dbReference type="Proteomes" id="UP000319746"/>
    </source>
</evidence>
<feature type="transmembrane region" description="Helical" evidence="2">
    <location>
        <begin position="82"/>
        <end position="104"/>
    </location>
</feature>
<sequence length="562" mass="61342">MQYMSRDLQAVEARQKRRRRRTILLAVLVVVALIFVYSSIFHVLMQHEGREYNWAGAIYWTITTMSTLGFGDITFTSTAGRLFSIIVLATGVVVILMLLPYLFIQFVVTPWLKQRERSRIARRVPETLRGHIVLVGLDTVTQTLIARAKRAEIPTVVLVDDPLEAIKLQDEGYQVMVGPIDSLATYRRAGVERALMVVSTQADTTNTNVTFTVRAVSDKVRIAVTADKTASTDVLELAGADYVMQLSHSLGTELAARVLGTGGESHVLDTIGHTLVAEAAVQGTSLLGLTLADAQAHIQSGTRILAVLQRGKLLRLKSSDPLREGMVLVIAGSQADLQQYDQQFQNPQTLEGPVLILGGGRVGRAVAAAFETSGETYSIVEQVADRVPEHLHAVTGDAADIEVLESAGLAEASAVVITTHDDDLNVYLTLYCRRLRPDLQIIARSSSEYNVATLYRAGADSVLSYAAIGATGMWNTLGHTHRVVLAEGSELFTVELPRRLQGAELDEHKIYEATGCHVVGALNTSGEVTGVETLATDHANQLILLGDRHAERAFRNKYLKKR</sequence>
<keyword evidence="2" id="KW-0472">Membrane</keyword>
<dbReference type="InterPro" id="IPR013099">
    <property type="entry name" value="K_chnl_dom"/>
</dbReference>
<dbReference type="PROSITE" id="PS51201">
    <property type="entry name" value="RCK_N"/>
    <property type="match status" value="2"/>
</dbReference>
<dbReference type="SUPFAM" id="SSF51735">
    <property type="entry name" value="NAD(P)-binding Rossmann-fold domains"/>
    <property type="match status" value="2"/>
</dbReference>
<dbReference type="InterPro" id="IPR050721">
    <property type="entry name" value="Trk_Ktr_HKT_K-transport"/>
</dbReference>
<dbReference type="AlphaFoldDB" id="A0A543AGD6"/>
<evidence type="ECO:0000256" key="1">
    <source>
        <dbReference type="ARBA" id="ARBA00004651"/>
    </source>
</evidence>
<keyword evidence="2" id="KW-1133">Transmembrane helix</keyword>
<proteinExistence type="predicted"/>
<comment type="caution">
    <text evidence="4">The sequence shown here is derived from an EMBL/GenBank/DDBJ whole genome shotgun (WGS) entry which is preliminary data.</text>
</comment>
<dbReference type="Proteomes" id="UP000319746">
    <property type="component" value="Unassembled WGS sequence"/>
</dbReference>
<feature type="transmembrane region" description="Helical" evidence="2">
    <location>
        <begin position="57"/>
        <end position="75"/>
    </location>
</feature>
<keyword evidence="2" id="KW-0812">Transmembrane</keyword>
<keyword evidence="5" id="KW-1185">Reference proteome</keyword>
<dbReference type="EMBL" id="VFOU01000003">
    <property type="protein sequence ID" value="TQL71632.1"/>
    <property type="molecule type" value="Genomic_DNA"/>
</dbReference>
<dbReference type="SUPFAM" id="SSF81324">
    <property type="entry name" value="Voltage-gated potassium channels"/>
    <property type="match status" value="1"/>
</dbReference>
<dbReference type="SUPFAM" id="SSF116726">
    <property type="entry name" value="TrkA C-terminal domain-like"/>
    <property type="match status" value="1"/>
</dbReference>
<dbReference type="Gene3D" id="3.40.50.720">
    <property type="entry name" value="NAD(P)-binding Rossmann-like Domain"/>
    <property type="match status" value="2"/>
</dbReference>
<dbReference type="Pfam" id="PF07885">
    <property type="entry name" value="Ion_trans_2"/>
    <property type="match status" value="1"/>
</dbReference>
<evidence type="ECO:0000256" key="2">
    <source>
        <dbReference type="SAM" id="Phobius"/>
    </source>
</evidence>
<dbReference type="PANTHER" id="PTHR43833:SF9">
    <property type="entry name" value="POTASSIUM CHANNEL PROTEIN YUGO-RELATED"/>
    <property type="match status" value="1"/>
</dbReference>
<name>A0A543AGD6_9MICC</name>
<dbReference type="GO" id="GO:0005886">
    <property type="term" value="C:plasma membrane"/>
    <property type="evidence" value="ECO:0007669"/>
    <property type="project" value="UniProtKB-SubCell"/>
</dbReference>
<comment type="subcellular location">
    <subcellularLocation>
        <location evidence="1">Cell membrane</location>
        <topology evidence="1">Multi-pass membrane protein</topology>
    </subcellularLocation>
</comment>
<reference evidence="4 5" key="1">
    <citation type="submission" date="2019-06" db="EMBL/GenBank/DDBJ databases">
        <title>Sequencing the genomes of 1000 actinobacteria strains.</title>
        <authorList>
            <person name="Klenk H.-P."/>
        </authorList>
    </citation>
    <scope>NUCLEOTIDE SEQUENCE [LARGE SCALE GENOMIC DNA]</scope>
    <source>
        <strain evidence="4 5">DSM 24083</strain>
    </source>
</reference>
<accession>A0A543AGD6</accession>
<feature type="transmembrane region" description="Helical" evidence="2">
    <location>
        <begin position="23"/>
        <end position="45"/>
    </location>
</feature>
<protein>
    <submittedName>
        <fullName evidence="4">Trk K+ transport system NAD-binding subunit</fullName>
    </submittedName>
</protein>
<dbReference type="PANTHER" id="PTHR43833">
    <property type="entry name" value="POTASSIUM CHANNEL PROTEIN 2-RELATED-RELATED"/>
    <property type="match status" value="1"/>
</dbReference>
<dbReference type="InterPro" id="IPR003148">
    <property type="entry name" value="RCK_N"/>
</dbReference>
<dbReference type="Gene3D" id="1.10.287.70">
    <property type="match status" value="1"/>
</dbReference>
<feature type="domain" description="RCK N-terminal" evidence="3">
    <location>
        <begin position="351"/>
        <end position="463"/>
    </location>
</feature>
<dbReference type="InterPro" id="IPR036291">
    <property type="entry name" value="NAD(P)-bd_dom_sf"/>
</dbReference>
<dbReference type="RefSeq" id="WP_246057382.1">
    <property type="nucleotide sequence ID" value="NZ_BAABAN010000001.1"/>
</dbReference>
<feature type="domain" description="RCK N-terminal" evidence="3">
    <location>
        <begin position="129"/>
        <end position="244"/>
    </location>
</feature>
<dbReference type="Pfam" id="PF02254">
    <property type="entry name" value="TrkA_N"/>
    <property type="match status" value="2"/>
</dbReference>
<dbReference type="Gene3D" id="3.30.70.1450">
    <property type="entry name" value="Regulator of K+ conductance, C-terminal domain"/>
    <property type="match status" value="1"/>
</dbReference>
<evidence type="ECO:0000313" key="4">
    <source>
        <dbReference type="EMBL" id="TQL71632.1"/>
    </source>
</evidence>